<name>A0ACC0P1I1_RHOML</name>
<evidence type="ECO:0000313" key="2">
    <source>
        <dbReference type="Proteomes" id="UP001062846"/>
    </source>
</evidence>
<keyword evidence="2" id="KW-1185">Reference proteome</keyword>
<gene>
    <name evidence="1" type="ORF">RHMOL_Rhmol04G0143500</name>
</gene>
<sequence length="192" mass="22192">MTRASITPAPNPARTLAPWLCSPMRARVTERGLENSIRTHPERVLERQMGRKRRQALSRSPHALRPDDGDAAVDYTPIGAGPFEETNACKFFVWVDPATCPRGLDYGRHLQEKIKELEKKEDNLERLNEVMEKDLQKMMKKMDKLMRINNELKKKNEVMWKCNVLAMVVIGVLLVVWLGNWKHTNGKMLYLP</sequence>
<accession>A0ACC0P1I1</accession>
<dbReference type="Proteomes" id="UP001062846">
    <property type="component" value="Chromosome 4"/>
</dbReference>
<organism evidence="1 2">
    <name type="scientific">Rhododendron molle</name>
    <name type="common">Chinese azalea</name>
    <name type="synonym">Azalea mollis</name>
    <dbReference type="NCBI Taxonomy" id="49168"/>
    <lineage>
        <taxon>Eukaryota</taxon>
        <taxon>Viridiplantae</taxon>
        <taxon>Streptophyta</taxon>
        <taxon>Embryophyta</taxon>
        <taxon>Tracheophyta</taxon>
        <taxon>Spermatophyta</taxon>
        <taxon>Magnoliopsida</taxon>
        <taxon>eudicotyledons</taxon>
        <taxon>Gunneridae</taxon>
        <taxon>Pentapetalae</taxon>
        <taxon>asterids</taxon>
        <taxon>Ericales</taxon>
        <taxon>Ericaceae</taxon>
        <taxon>Ericoideae</taxon>
        <taxon>Rhodoreae</taxon>
        <taxon>Rhododendron</taxon>
    </lineage>
</organism>
<evidence type="ECO:0000313" key="1">
    <source>
        <dbReference type="EMBL" id="KAI8559036.1"/>
    </source>
</evidence>
<protein>
    <submittedName>
        <fullName evidence="1">Uncharacterized protein</fullName>
    </submittedName>
</protein>
<reference evidence="1" key="1">
    <citation type="submission" date="2022-02" db="EMBL/GenBank/DDBJ databases">
        <title>Plant Genome Project.</title>
        <authorList>
            <person name="Zhang R.-G."/>
        </authorList>
    </citation>
    <scope>NUCLEOTIDE SEQUENCE</scope>
    <source>
        <strain evidence="1">AT1</strain>
    </source>
</reference>
<proteinExistence type="predicted"/>
<comment type="caution">
    <text evidence="1">The sequence shown here is derived from an EMBL/GenBank/DDBJ whole genome shotgun (WGS) entry which is preliminary data.</text>
</comment>
<dbReference type="EMBL" id="CM046391">
    <property type="protein sequence ID" value="KAI8559036.1"/>
    <property type="molecule type" value="Genomic_DNA"/>
</dbReference>